<dbReference type="InterPro" id="IPR045175">
    <property type="entry name" value="M28_fam"/>
</dbReference>
<reference evidence="3 4" key="1">
    <citation type="journal article" date="2018" name="Nat. Biotechnol.">
        <title>A standardized bacterial taxonomy based on genome phylogeny substantially revises the tree of life.</title>
        <authorList>
            <person name="Parks D.H."/>
            <person name="Chuvochina M."/>
            <person name="Waite D.W."/>
            <person name="Rinke C."/>
            <person name="Skarshewski A."/>
            <person name="Chaumeil P.A."/>
            <person name="Hugenholtz P."/>
        </authorList>
    </citation>
    <scope>NUCLEOTIDE SEQUENCE [LARGE SCALE GENOMIC DNA]</scope>
    <source>
        <strain evidence="3">UBA8844</strain>
    </source>
</reference>
<protein>
    <recommendedName>
        <fullName evidence="2">Peptidase M28 domain-containing protein</fullName>
    </recommendedName>
</protein>
<dbReference type="Gene3D" id="3.40.630.10">
    <property type="entry name" value="Zn peptidases"/>
    <property type="match status" value="1"/>
</dbReference>
<accession>A0A3D4V7T1</accession>
<comment type="caution">
    <text evidence="3">The sequence shown here is derived from an EMBL/GenBank/DDBJ whole genome shotgun (WGS) entry which is preliminary data.</text>
</comment>
<dbReference type="AlphaFoldDB" id="A0A3D4V7T1"/>
<dbReference type="Pfam" id="PF04389">
    <property type="entry name" value="Peptidase_M28"/>
    <property type="match status" value="1"/>
</dbReference>
<proteinExistence type="predicted"/>
<dbReference type="EMBL" id="DPIY01000006">
    <property type="protein sequence ID" value="HCT56884.1"/>
    <property type="molecule type" value="Genomic_DNA"/>
</dbReference>
<evidence type="ECO:0000256" key="1">
    <source>
        <dbReference type="SAM" id="MobiDB-lite"/>
    </source>
</evidence>
<feature type="domain" description="Peptidase M28" evidence="2">
    <location>
        <begin position="351"/>
        <end position="616"/>
    </location>
</feature>
<dbReference type="SUPFAM" id="SSF53187">
    <property type="entry name" value="Zn-dependent exopeptidases"/>
    <property type="match status" value="1"/>
</dbReference>
<dbReference type="PROSITE" id="PS00018">
    <property type="entry name" value="EF_HAND_1"/>
    <property type="match status" value="1"/>
</dbReference>
<dbReference type="InterPro" id="IPR007484">
    <property type="entry name" value="Peptidase_M28"/>
</dbReference>
<dbReference type="PANTHER" id="PTHR12147:SF26">
    <property type="entry name" value="PEPTIDASE M28 DOMAIN-CONTAINING PROTEIN"/>
    <property type="match status" value="1"/>
</dbReference>
<feature type="region of interest" description="Disordered" evidence="1">
    <location>
        <begin position="262"/>
        <end position="282"/>
    </location>
</feature>
<dbReference type="PANTHER" id="PTHR12147">
    <property type="entry name" value="METALLOPEPTIDASE M28 FAMILY MEMBER"/>
    <property type="match status" value="1"/>
</dbReference>
<organism evidence="3 4">
    <name type="scientific">Gemmatimonas aurantiaca</name>
    <dbReference type="NCBI Taxonomy" id="173480"/>
    <lineage>
        <taxon>Bacteria</taxon>
        <taxon>Pseudomonadati</taxon>
        <taxon>Gemmatimonadota</taxon>
        <taxon>Gemmatimonadia</taxon>
        <taxon>Gemmatimonadales</taxon>
        <taxon>Gemmatimonadaceae</taxon>
        <taxon>Gemmatimonas</taxon>
    </lineage>
</organism>
<dbReference type="GO" id="GO:0008235">
    <property type="term" value="F:metalloexopeptidase activity"/>
    <property type="evidence" value="ECO:0007669"/>
    <property type="project" value="InterPro"/>
</dbReference>
<evidence type="ECO:0000259" key="2">
    <source>
        <dbReference type="Pfam" id="PF04389"/>
    </source>
</evidence>
<dbReference type="InterPro" id="IPR018247">
    <property type="entry name" value="EF_Hand_1_Ca_BS"/>
</dbReference>
<dbReference type="Proteomes" id="UP000264071">
    <property type="component" value="Unassembled WGS sequence"/>
</dbReference>
<evidence type="ECO:0000313" key="4">
    <source>
        <dbReference type="Proteomes" id="UP000264071"/>
    </source>
</evidence>
<name>A0A3D4V7T1_9BACT</name>
<evidence type="ECO:0000313" key="3">
    <source>
        <dbReference type="EMBL" id="HCT56884.1"/>
    </source>
</evidence>
<gene>
    <name evidence="3" type="ORF">DGD08_06680</name>
</gene>
<sequence>MAIRRREWESPVDMRSRPECRNLHGSRLLQHHFPEKLMRLVCSRWPIAATGALLASSLVSVAQAQGTNRYGNPARVAPAPTKAAIDVRDLQIRLYQFADDSMQGRQVGRAGNKKGTDYLAAEVKRLGLVPAGDNGTYFQNLPFHLRKFTDHSRLTVDGNPLLWNADFVAVPGQRAPRFITDAEVVYGGIQGDTSTQISSAAAAGKFVVLLPPAGGARASQGQAFAVRPGFAPAPTRFADAVAVATVDLDALTPAQRVAINEPTAASQIAPPRAPRAGAPGAPATTGPVDSLVLLKQQLAALQPSATIRLTRDAASRLFHGASVEGLSPGAKGGTVSAALDFVELPTEWARNVIAVIPGSDPKLKHQYVAIGAHNDHVGFATPVDKDSIKVFNDARIKLQIANEMRGLGPEQLSSIKVNMDSIRRVHPKPRLDSINNGADDDGSGSMAVLEIAEAIQAMPVKPKRSTIFIWHAGEEAGLLGSAYFVRNPTVPIDSIVAQLNVDMIGRGRTEDLPGGSDDYLGVVGSWFDSKDLGEQVQAVNKKLAKPLAFDYKFDDPIAWAGYNNIYGRSDHYNYAVQGIPIAFFFTGLHGDYHQRSDEAEFIDYPHYARIANYIRDLTVEVANGPRPRLNGTKPAKPKNIVP</sequence>
<dbReference type="GO" id="GO:0006508">
    <property type="term" value="P:proteolysis"/>
    <property type="evidence" value="ECO:0007669"/>
    <property type="project" value="InterPro"/>
</dbReference>